<dbReference type="RefSeq" id="WP_069111394.1">
    <property type="nucleotide sequence ID" value="NZ_FNUC01000004.1"/>
</dbReference>
<dbReference type="SUPFAM" id="SSF49785">
    <property type="entry name" value="Galactose-binding domain-like"/>
    <property type="match status" value="1"/>
</dbReference>
<keyword evidence="4" id="KW-1185">Reference proteome</keyword>
<feature type="signal peptide" evidence="2">
    <location>
        <begin position="1"/>
        <end position="41"/>
    </location>
</feature>
<dbReference type="InterPro" id="IPR008979">
    <property type="entry name" value="Galactose-bd-like_sf"/>
</dbReference>
<evidence type="ECO:0000313" key="4">
    <source>
        <dbReference type="Proteomes" id="UP000181980"/>
    </source>
</evidence>
<keyword evidence="2" id="KW-0732">Signal</keyword>
<organism evidence="3 4">
    <name type="scientific">Jiangella alba</name>
    <dbReference type="NCBI Taxonomy" id="561176"/>
    <lineage>
        <taxon>Bacteria</taxon>
        <taxon>Bacillati</taxon>
        <taxon>Actinomycetota</taxon>
        <taxon>Actinomycetes</taxon>
        <taxon>Jiangellales</taxon>
        <taxon>Jiangellaceae</taxon>
        <taxon>Jiangella</taxon>
    </lineage>
</organism>
<accession>A0A1H5PYG1</accession>
<evidence type="ECO:0000256" key="1">
    <source>
        <dbReference type="SAM" id="MobiDB-lite"/>
    </source>
</evidence>
<dbReference type="EMBL" id="FNUC01000004">
    <property type="protein sequence ID" value="SEF18846.1"/>
    <property type="molecule type" value="Genomic_DNA"/>
</dbReference>
<dbReference type="InterPro" id="IPR015943">
    <property type="entry name" value="WD40/YVTN_repeat-like_dom_sf"/>
</dbReference>
<evidence type="ECO:0000256" key="2">
    <source>
        <dbReference type="SAM" id="SignalP"/>
    </source>
</evidence>
<proteinExistence type="predicted"/>
<protein>
    <recommendedName>
        <fullName evidence="5">Carbohydrate binding domain-containing protein</fullName>
    </recommendedName>
</protein>
<evidence type="ECO:0008006" key="5">
    <source>
        <dbReference type="Google" id="ProtNLM"/>
    </source>
</evidence>
<dbReference type="Proteomes" id="UP000181980">
    <property type="component" value="Unassembled WGS sequence"/>
</dbReference>
<dbReference type="Gene3D" id="2.60.120.260">
    <property type="entry name" value="Galactose-binding domain-like"/>
    <property type="match status" value="1"/>
</dbReference>
<dbReference type="SUPFAM" id="SSF63829">
    <property type="entry name" value="Calcium-dependent phosphotriesterase"/>
    <property type="match status" value="1"/>
</dbReference>
<gene>
    <name evidence="3" type="ORF">SAMN04488561_6917</name>
</gene>
<feature type="region of interest" description="Disordered" evidence="1">
    <location>
        <begin position="954"/>
        <end position="983"/>
    </location>
</feature>
<dbReference type="STRING" id="561176.SAMN04488561_6917"/>
<dbReference type="SUPFAM" id="SSF69322">
    <property type="entry name" value="Tricorn protease domain 2"/>
    <property type="match status" value="1"/>
</dbReference>
<reference evidence="4" key="1">
    <citation type="submission" date="2016-10" db="EMBL/GenBank/DDBJ databases">
        <authorList>
            <person name="Varghese N."/>
            <person name="Submissions S."/>
        </authorList>
    </citation>
    <scope>NUCLEOTIDE SEQUENCE [LARGE SCALE GENOMIC DNA]</scope>
    <source>
        <strain evidence="4">DSM 45237</strain>
    </source>
</reference>
<name>A0A1H5PYG1_9ACTN</name>
<dbReference type="AlphaFoldDB" id="A0A1H5PYG1"/>
<evidence type="ECO:0000313" key="3">
    <source>
        <dbReference type="EMBL" id="SEF18846.1"/>
    </source>
</evidence>
<sequence length="983" mass="103408">MTSRHANGHHDPERRGRLAARAAALLGATALLAAGAVPAPAAPVAPAAADPVLVNPSFEEPVADGVVPGWQLVGPARLDTSYAVTDAAAHDGAHSLSITDDSGVYGVAIESDPFDVEVRRSYTAAAMTRVDRDQLAVYLRFYDADGNRLTNVATPQGETGGAWTTTSITATAPEGAVTGTVLLYSATSPRGAGYFDTVTVKAGAVEPPRLTDPTPADVIAQNPRISHLGTPVTSKITTNAVLGEEDGTAVTYGVYRGHPDTEHPATFVVANADTGEVIRALPAAGAEGTFETRVSTDGTVYFATTPDFHLWSYSPVTRELRDLGPLNPQSPKDGHAFTMTAGPDGTMYVGTYPKGYLYRYDPADDSITNLGAVDPTQAYIKGLAYDFERETLYVGTGGTRAQIFKVAPDGTTTELLSDEATPGAMDESFVSTFTFVDDRLFARVANQLLVIRADDTVEYWKGQGNEAHGYHVTARPDAPGKYVFTFGTSFWEYDSATATTRNLGIATNGYLNDSRWVQLDDPEWPGYSLLAATQDGSVLTNPATGRSEPRTVDFANPVTIQKLFAGPGSMYASGYMVGLAPFDSVTGEAGPTLQSGQYESSAVRGDTMLLGSYGNGRVSEYDPAADAAPRLLFDLKAEKQDRPFGMDYDEQNDRLFVGTVAYYGSNQGALTQYDFATKTKTVYTTEVVTDQSVISVLYHDGLVYAGTTVDGSLGAPPSGQTDGHFVVFDPDTGQKVHDFVPVAGDEGVTGLTVGPDGLIWGVSEDTVFKYDPATEQIVYSEKLLRNRYGTSTVWAYAYLHTGADGNVYGTNRFSVFKIDPATMEYTLLVNGVGNYANVDADGDLLFSYGVDVYKYDVPDAPRCDQEITGAHTGPVAVTDGTLCVTGATVSGPITATGAGSVTITGSTITGPIHVTGTTGTLTLTGNRITGPVSLTGNTTETPPTVGGNTITGPLACSGNDPEPASGGDANTVTGPRSGQCAGL</sequence>
<dbReference type="Gene3D" id="2.130.10.10">
    <property type="entry name" value="YVTN repeat-like/Quinoprotein amine dehydrogenase"/>
    <property type="match status" value="1"/>
</dbReference>
<feature type="chain" id="PRO_5010307466" description="Carbohydrate binding domain-containing protein" evidence="2">
    <location>
        <begin position="42"/>
        <end position="983"/>
    </location>
</feature>
<dbReference type="OrthoDB" id="3904067at2"/>